<dbReference type="NCBIfam" id="NF001453">
    <property type="entry name" value="PRK00312.1"/>
    <property type="match status" value="1"/>
</dbReference>
<feature type="active site" evidence="7">
    <location>
        <position position="61"/>
    </location>
</feature>
<sequence>MDYESARKIMVQNQIIARGVRDKHVISAMESVPRHLFVEESLQDEAYDDNPLPIGEGQTISQPFMVAIMTELLDLKDTDRVLEIGTGSGYQAAVLSRLCAWVYSVERVPALAERAKKTLVTCGYDNLSFKIGDGSQGWPEEAPFDGIIVTAGSPRIPGVLVDQLAEDGKLVIPVGNRFSQTLKRVTKERNGNKVQSFTGCRFVDLIGEHGWSDSDRYW</sequence>
<evidence type="ECO:0000256" key="4">
    <source>
        <dbReference type="ARBA" id="ARBA00022603"/>
    </source>
</evidence>
<reference evidence="8" key="1">
    <citation type="submission" date="2020-07" db="EMBL/GenBank/DDBJ databases">
        <title>Huge and variable diversity of episymbiotic CPR bacteria and DPANN archaea in groundwater ecosystems.</title>
        <authorList>
            <person name="He C.Y."/>
            <person name="Keren R."/>
            <person name="Whittaker M."/>
            <person name="Farag I.F."/>
            <person name="Doudna J."/>
            <person name="Cate J.H.D."/>
            <person name="Banfield J.F."/>
        </authorList>
    </citation>
    <scope>NUCLEOTIDE SEQUENCE</scope>
    <source>
        <strain evidence="8">NC_groundwater_1664_Pr3_B-0.1um_52_9</strain>
    </source>
</reference>
<dbReference type="Pfam" id="PF01135">
    <property type="entry name" value="PCMT"/>
    <property type="match status" value="1"/>
</dbReference>
<evidence type="ECO:0000313" key="8">
    <source>
        <dbReference type="EMBL" id="MBI5250364.1"/>
    </source>
</evidence>
<comment type="catalytic activity">
    <reaction evidence="7">
        <text>[protein]-L-isoaspartate + S-adenosyl-L-methionine = [protein]-L-isoaspartate alpha-methyl ester + S-adenosyl-L-homocysteine</text>
        <dbReference type="Rhea" id="RHEA:12705"/>
        <dbReference type="Rhea" id="RHEA-COMP:12143"/>
        <dbReference type="Rhea" id="RHEA-COMP:12144"/>
        <dbReference type="ChEBI" id="CHEBI:57856"/>
        <dbReference type="ChEBI" id="CHEBI:59789"/>
        <dbReference type="ChEBI" id="CHEBI:90596"/>
        <dbReference type="ChEBI" id="CHEBI:90598"/>
        <dbReference type="EC" id="2.1.1.77"/>
    </reaction>
</comment>
<dbReference type="PANTHER" id="PTHR11579:SF0">
    <property type="entry name" value="PROTEIN-L-ISOASPARTATE(D-ASPARTATE) O-METHYLTRANSFERASE"/>
    <property type="match status" value="1"/>
</dbReference>
<evidence type="ECO:0000256" key="2">
    <source>
        <dbReference type="ARBA" id="ARBA00005369"/>
    </source>
</evidence>
<protein>
    <recommendedName>
        <fullName evidence="7">Protein-L-isoaspartate O-methyltransferase</fullName>
        <ecNumber evidence="7">2.1.1.77</ecNumber>
    </recommendedName>
    <alternativeName>
        <fullName evidence="7">L-isoaspartyl protein carboxyl methyltransferase</fullName>
    </alternativeName>
    <alternativeName>
        <fullName evidence="7">Protein L-isoaspartyl methyltransferase</fullName>
    </alternativeName>
    <alternativeName>
        <fullName evidence="7">Protein-beta-aspartate methyltransferase</fullName>
        <shortName evidence="7">PIMT</shortName>
    </alternativeName>
</protein>
<gene>
    <name evidence="7" type="primary">pcm</name>
    <name evidence="8" type="ORF">HY912_12790</name>
</gene>
<dbReference type="FunFam" id="3.40.50.150:FF:000010">
    <property type="entry name" value="Protein-L-isoaspartate O-methyltransferase"/>
    <property type="match status" value="1"/>
</dbReference>
<dbReference type="AlphaFoldDB" id="A0A9D6Z3X6"/>
<keyword evidence="3 7" id="KW-0963">Cytoplasm</keyword>
<evidence type="ECO:0000256" key="3">
    <source>
        <dbReference type="ARBA" id="ARBA00022490"/>
    </source>
</evidence>
<proteinExistence type="inferred from homology"/>
<dbReference type="CDD" id="cd02440">
    <property type="entry name" value="AdoMet_MTases"/>
    <property type="match status" value="1"/>
</dbReference>
<dbReference type="EC" id="2.1.1.77" evidence="7"/>
<dbReference type="GO" id="GO:0032259">
    <property type="term" value="P:methylation"/>
    <property type="evidence" value="ECO:0007669"/>
    <property type="project" value="UniProtKB-KW"/>
</dbReference>
<evidence type="ECO:0000313" key="9">
    <source>
        <dbReference type="Proteomes" id="UP000807825"/>
    </source>
</evidence>
<dbReference type="PANTHER" id="PTHR11579">
    <property type="entry name" value="PROTEIN-L-ISOASPARTATE O-METHYLTRANSFERASE"/>
    <property type="match status" value="1"/>
</dbReference>
<keyword evidence="5 7" id="KW-0808">Transferase</keyword>
<dbReference type="GO" id="GO:0005737">
    <property type="term" value="C:cytoplasm"/>
    <property type="evidence" value="ECO:0007669"/>
    <property type="project" value="UniProtKB-SubCell"/>
</dbReference>
<keyword evidence="6 7" id="KW-0949">S-adenosyl-L-methionine</keyword>
<dbReference type="InterPro" id="IPR000682">
    <property type="entry name" value="PCMT"/>
</dbReference>
<dbReference type="SUPFAM" id="SSF53335">
    <property type="entry name" value="S-adenosyl-L-methionine-dependent methyltransferases"/>
    <property type="match status" value="1"/>
</dbReference>
<dbReference type="HAMAP" id="MF_00090">
    <property type="entry name" value="PIMT"/>
    <property type="match status" value="1"/>
</dbReference>
<keyword evidence="4 7" id="KW-0489">Methyltransferase</keyword>
<comment type="function">
    <text evidence="7">Catalyzes the methyl esterification of L-isoaspartyl residues in peptides and proteins that result from spontaneous decomposition of normal L-aspartyl and L-asparaginyl residues. It plays a role in the repair and/or degradation of damaged proteins.</text>
</comment>
<dbReference type="EMBL" id="JACRDE010000338">
    <property type="protein sequence ID" value="MBI5250364.1"/>
    <property type="molecule type" value="Genomic_DNA"/>
</dbReference>
<name>A0A9D6Z3X6_9BACT</name>
<evidence type="ECO:0000256" key="5">
    <source>
        <dbReference type="ARBA" id="ARBA00022679"/>
    </source>
</evidence>
<evidence type="ECO:0000256" key="7">
    <source>
        <dbReference type="HAMAP-Rule" id="MF_00090"/>
    </source>
</evidence>
<evidence type="ECO:0000256" key="1">
    <source>
        <dbReference type="ARBA" id="ARBA00004496"/>
    </source>
</evidence>
<accession>A0A9D6Z3X6</accession>
<evidence type="ECO:0000256" key="6">
    <source>
        <dbReference type="ARBA" id="ARBA00022691"/>
    </source>
</evidence>
<dbReference type="Proteomes" id="UP000807825">
    <property type="component" value="Unassembled WGS sequence"/>
</dbReference>
<comment type="caution">
    <text evidence="8">The sequence shown here is derived from an EMBL/GenBank/DDBJ whole genome shotgun (WGS) entry which is preliminary data.</text>
</comment>
<dbReference type="NCBIfam" id="TIGR00080">
    <property type="entry name" value="pimt"/>
    <property type="match status" value="1"/>
</dbReference>
<dbReference type="GO" id="GO:0030091">
    <property type="term" value="P:protein repair"/>
    <property type="evidence" value="ECO:0007669"/>
    <property type="project" value="UniProtKB-UniRule"/>
</dbReference>
<dbReference type="InterPro" id="IPR029063">
    <property type="entry name" value="SAM-dependent_MTases_sf"/>
</dbReference>
<dbReference type="GO" id="GO:0004719">
    <property type="term" value="F:protein-L-isoaspartate (D-aspartate) O-methyltransferase activity"/>
    <property type="evidence" value="ECO:0007669"/>
    <property type="project" value="UniProtKB-UniRule"/>
</dbReference>
<comment type="subcellular location">
    <subcellularLocation>
        <location evidence="1 7">Cytoplasm</location>
    </subcellularLocation>
</comment>
<comment type="similarity">
    <text evidence="2 7">Belongs to the methyltransferase superfamily. L-isoaspartyl/D-aspartyl protein methyltransferase family.</text>
</comment>
<dbReference type="PROSITE" id="PS01279">
    <property type="entry name" value="PCMT"/>
    <property type="match status" value="1"/>
</dbReference>
<organism evidence="8 9">
    <name type="scientific">Desulfomonile tiedjei</name>
    <dbReference type="NCBI Taxonomy" id="2358"/>
    <lineage>
        <taxon>Bacteria</taxon>
        <taxon>Pseudomonadati</taxon>
        <taxon>Thermodesulfobacteriota</taxon>
        <taxon>Desulfomonilia</taxon>
        <taxon>Desulfomonilales</taxon>
        <taxon>Desulfomonilaceae</taxon>
        <taxon>Desulfomonile</taxon>
    </lineage>
</organism>
<dbReference type="Gene3D" id="3.40.50.150">
    <property type="entry name" value="Vaccinia Virus protein VP39"/>
    <property type="match status" value="1"/>
</dbReference>